<dbReference type="Proteomes" id="UP001153069">
    <property type="component" value="Unassembled WGS sequence"/>
</dbReference>
<dbReference type="SUPFAM" id="SSF54928">
    <property type="entry name" value="RNA-binding domain, RBD"/>
    <property type="match status" value="1"/>
</dbReference>
<accession>A0A9N8DVZ3</accession>
<reference evidence="2" key="1">
    <citation type="submission" date="2020-06" db="EMBL/GenBank/DDBJ databases">
        <authorList>
            <consortium name="Plant Systems Biology data submission"/>
        </authorList>
    </citation>
    <scope>NUCLEOTIDE SEQUENCE</scope>
    <source>
        <strain evidence="2">D6</strain>
    </source>
</reference>
<proteinExistence type="predicted"/>
<dbReference type="EMBL" id="CAICTM010000384">
    <property type="protein sequence ID" value="CAB9509325.1"/>
    <property type="molecule type" value="Genomic_DNA"/>
</dbReference>
<sequence>MAPLSIPRKRKAATKAARPSSDLISNIPMKLVIWGLTEAKTQAELDERKLSLERIFSRYGHGAHGVHVVVLRNKGFAFVEVQCKKMANLAIKEMKGHFRVALAKSQKKIHHRR</sequence>
<name>A0A9N8DVZ3_9STRA</name>
<evidence type="ECO:0000313" key="3">
    <source>
        <dbReference type="Proteomes" id="UP001153069"/>
    </source>
</evidence>
<dbReference type="InterPro" id="IPR012677">
    <property type="entry name" value="Nucleotide-bd_a/b_plait_sf"/>
</dbReference>
<comment type="caution">
    <text evidence="2">The sequence shown here is derived from an EMBL/GenBank/DDBJ whole genome shotgun (WGS) entry which is preliminary data.</text>
</comment>
<dbReference type="GO" id="GO:0003723">
    <property type="term" value="F:RNA binding"/>
    <property type="evidence" value="ECO:0007669"/>
    <property type="project" value="InterPro"/>
</dbReference>
<gene>
    <name evidence="2" type="ORF">SEMRO_385_G131640.1</name>
</gene>
<dbReference type="Gene3D" id="3.30.70.330">
    <property type="match status" value="1"/>
</dbReference>
<protein>
    <submittedName>
        <fullName evidence="2">Galactoside-binding lectin</fullName>
    </submittedName>
</protein>
<dbReference type="InterPro" id="IPR000504">
    <property type="entry name" value="RRM_dom"/>
</dbReference>
<feature type="domain" description="RRM" evidence="1">
    <location>
        <begin position="51"/>
        <end position="97"/>
    </location>
</feature>
<evidence type="ECO:0000313" key="2">
    <source>
        <dbReference type="EMBL" id="CAB9509325.1"/>
    </source>
</evidence>
<evidence type="ECO:0000259" key="1">
    <source>
        <dbReference type="Pfam" id="PF00076"/>
    </source>
</evidence>
<dbReference type="Pfam" id="PF00076">
    <property type="entry name" value="RRM_1"/>
    <property type="match status" value="1"/>
</dbReference>
<organism evidence="2 3">
    <name type="scientific">Seminavis robusta</name>
    <dbReference type="NCBI Taxonomy" id="568900"/>
    <lineage>
        <taxon>Eukaryota</taxon>
        <taxon>Sar</taxon>
        <taxon>Stramenopiles</taxon>
        <taxon>Ochrophyta</taxon>
        <taxon>Bacillariophyta</taxon>
        <taxon>Bacillariophyceae</taxon>
        <taxon>Bacillariophycidae</taxon>
        <taxon>Naviculales</taxon>
        <taxon>Naviculaceae</taxon>
        <taxon>Seminavis</taxon>
    </lineage>
</organism>
<keyword evidence="3" id="KW-1185">Reference proteome</keyword>
<dbReference type="AlphaFoldDB" id="A0A9N8DVZ3"/>
<dbReference type="InterPro" id="IPR035979">
    <property type="entry name" value="RBD_domain_sf"/>
</dbReference>